<evidence type="ECO:0000313" key="1">
    <source>
        <dbReference type="EMBL" id="KTC82374.1"/>
    </source>
</evidence>
<name>A0A0W0SG65_9GAMM</name>
<organism evidence="1 2">
    <name type="scientific">Legionella cherrii</name>
    <dbReference type="NCBI Taxonomy" id="28084"/>
    <lineage>
        <taxon>Bacteria</taxon>
        <taxon>Pseudomonadati</taxon>
        <taxon>Pseudomonadota</taxon>
        <taxon>Gammaproteobacteria</taxon>
        <taxon>Legionellales</taxon>
        <taxon>Legionellaceae</taxon>
        <taxon>Legionella</taxon>
    </lineage>
</organism>
<evidence type="ECO:0000313" key="2">
    <source>
        <dbReference type="Proteomes" id="UP000054921"/>
    </source>
</evidence>
<accession>A0A0W0SG65</accession>
<proteinExistence type="predicted"/>
<protein>
    <recommendedName>
        <fullName evidence="3">SidC homolog</fullName>
    </recommendedName>
</protein>
<sequence>MAESKIESAPLNTHSKTAAAQINNNNATFPLSNTIKRQLWDFYNLITDMMCRTPYFNKLPEELVTEIITRLKKDGAKDEKAISALVATHKRMHTLFQPTRLGDLTTQLLWNTVTGQQDKAEKLVEMHPELQLKPGTITDYSGRTFKNITAYEYAYWAKDTHMCRMLERHMDRETKLAMLKRCEAIEENGLAYEQHGVEVKGSKHYDMTPLLNALKNFRDYLKKDFDFNTLTTNELQVIRAQCDVPVHVANEYCRKDRSFYPTPTFKDETLPRILDVRTFRRGTSNYWFPLIDENSNRFFLIRMSENECFAPNWIYPSRVADCIDLDLEALEYLDKVRTEELTELQQKLRWAEPTGHKKCSCF</sequence>
<gene>
    <name evidence="1" type="ORF">Lche_0638</name>
</gene>
<dbReference type="OrthoDB" id="5653210at2"/>
<dbReference type="Proteomes" id="UP000054921">
    <property type="component" value="Unassembled WGS sequence"/>
</dbReference>
<dbReference type="PATRIC" id="fig|28084.5.peg.687"/>
<dbReference type="EMBL" id="LNXW01000009">
    <property type="protein sequence ID" value="KTC82374.1"/>
    <property type="molecule type" value="Genomic_DNA"/>
</dbReference>
<dbReference type="RefSeq" id="WP_058387388.1">
    <property type="nucleotide sequence ID" value="NZ_LNXW01000009.1"/>
</dbReference>
<comment type="caution">
    <text evidence="1">The sequence shown here is derived from an EMBL/GenBank/DDBJ whole genome shotgun (WGS) entry which is preliminary data.</text>
</comment>
<reference evidence="1 2" key="1">
    <citation type="submission" date="2015-11" db="EMBL/GenBank/DDBJ databases">
        <title>Genomic analysis of 38 Legionella species identifies large and diverse effector repertoires.</title>
        <authorList>
            <person name="Burstein D."/>
            <person name="Amaro F."/>
            <person name="Zusman T."/>
            <person name="Lifshitz Z."/>
            <person name="Cohen O."/>
            <person name="Gilbert J.A."/>
            <person name="Pupko T."/>
            <person name="Shuman H.A."/>
            <person name="Segal G."/>
        </authorList>
    </citation>
    <scope>NUCLEOTIDE SEQUENCE [LARGE SCALE GENOMIC DNA]</scope>
    <source>
        <strain evidence="1 2">ORW</strain>
    </source>
</reference>
<evidence type="ECO:0008006" key="3">
    <source>
        <dbReference type="Google" id="ProtNLM"/>
    </source>
</evidence>
<dbReference type="AlphaFoldDB" id="A0A0W0SG65"/>